<keyword evidence="3" id="KW-1185">Reference proteome</keyword>
<accession>A0A8T9CEF9</accession>
<evidence type="ECO:0000256" key="1">
    <source>
        <dbReference type="SAM" id="MobiDB-lite"/>
    </source>
</evidence>
<feature type="compositionally biased region" description="Polar residues" evidence="1">
    <location>
        <begin position="168"/>
        <end position="177"/>
    </location>
</feature>
<evidence type="ECO:0000313" key="3">
    <source>
        <dbReference type="Proteomes" id="UP000469558"/>
    </source>
</evidence>
<name>A0A8T9CEF9_9HELO</name>
<gene>
    <name evidence="2" type="ORF">LSUE1_G001715</name>
</gene>
<comment type="caution">
    <text evidence="2">The sequence shown here is derived from an EMBL/GenBank/DDBJ whole genome shotgun (WGS) entry which is preliminary data.</text>
</comment>
<proteinExistence type="predicted"/>
<feature type="region of interest" description="Disordered" evidence="1">
    <location>
        <begin position="161"/>
        <end position="189"/>
    </location>
</feature>
<reference evidence="2 3" key="1">
    <citation type="submission" date="2018-05" db="EMBL/GenBank/DDBJ databases">
        <title>Genome sequencing and assembly of the regulated plant pathogen Lachnellula willkommii and related sister species for the development of diagnostic species identification markers.</title>
        <authorList>
            <person name="Giroux E."/>
            <person name="Bilodeau G."/>
        </authorList>
    </citation>
    <scope>NUCLEOTIDE SEQUENCE [LARGE SCALE GENOMIC DNA]</scope>
    <source>
        <strain evidence="2 3">CBS 268.59</strain>
    </source>
</reference>
<organism evidence="2 3">
    <name type="scientific">Lachnellula suecica</name>
    <dbReference type="NCBI Taxonomy" id="602035"/>
    <lineage>
        <taxon>Eukaryota</taxon>
        <taxon>Fungi</taxon>
        <taxon>Dikarya</taxon>
        <taxon>Ascomycota</taxon>
        <taxon>Pezizomycotina</taxon>
        <taxon>Leotiomycetes</taxon>
        <taxon>Helotiales</taxon>
        <taxon>Lachnaceae</taxon>
        <taxon>Lachnellula</taxon>
    </lineage>
</organism>
<dbReference type="EMBL" id="QGMK01000171">
    <property type="protein sequence ID" value="TVY83626.1"/>
    <property type="molecule type" value="Genomic_DNA"/>
</dbReference>
<evidence type="ECO:0000313" key="2">
    <source>
        <dbReference type="EMBL" id="TVY83626.1"/>
    </source>
</evidence>
<protein>
    <submittedName>
        <fullName evidence="2">Uncharacterized protein</fullName>
    </submittedName>
</protein>
<dbReference type="AlphaFoldDB" id="A0A8T9CEF9"/>
<feature type="region of interest" description="Disordered" evidence="1">
    <location>
        <begin position="1"/>
        <end position="23"/>
    </location>
</feature>
<dbReference type="Proteomes" id="UP000469558">
    <property type="component" value="Unassembled WGS sequence"/>
</dbReference>
<feature type="compositionally biased region" description="Polar residues" evidence="1">
    <location>
        <begin position="1"/>
        <end position="10"/>
    </location>
</feature>
<sequence length="751" mass="84092">MDCSEGNSVKSPMWWDEDGEEHPVSWGDDVLQKLKSEVEAQEEASRAEFHWYCCQCGTGPMNLQVPAGIDESNDFDAEENCIGHDCSHPRCEKYCMVLPVGNGNIQNKKSPAAVEVDGLILSEQRLSIFKDIPEQYNFQAALDNRPGYILGLSLDETLRSPSPATPGLTISSVSSPNLGGDEGDEPPMNQETMIGLKKSECLLNLAHTWYKRWKKENTKGTLNKPPQDSLISKLTDPEDFVFVWQQAVLPFLAEFVPLWCGPNYTIGLRRGESPSSRFINIMTDGPLPETEKETIRYHVFDLLPPVFHTATSLSFETGSLERLASSTSTAESQLDDICYPKNTYYYQRPTITSTLGPCIAIEDASYWLINLHPFEKALKSQAESFELPLVHPSPDDQMICDHARHNFTSICGPDFTIGNIMATSINSTRSRKSNASYWEEAFMDPPEIIMDWGLCKASTRITNFLRSPTFQNYRKEESVLTTMQPQGGAPARSAGRTSGYQSGHIGLCPDLVSKKITGSVHDTMEWFVEEAYPYDDEARFTDSGIGVSGDSGAAIVDQASNALIGQVWGRNKYRKRERGPRIAYFTPVHDIFDDMQELCAPSEHPRLPQFDHGSSLPSSRPACEHCSNLQSAKQEREAFPELAFEEMTPAEDEILTPEEIRSPDVRKQLRLEFCHVGLSSSMPLDMEETASPDPCSPRESFLAKEFDFDKELDFDSESSIDLDAIECAVTDRKRVAAWSELTPENKKQRVV</sequence>
<dbReference type="OrthoDB" id="3538379at2759"/>